<dbReference type="EMBL" id="FXXP01000003">
    <property type="protein sequence ID" value="SMX30125.1"/>
    <property type="molecule type" value="Genomic_DNA"/>
</dbReference>
<dbReference type="SUPFAM" id="SSF48452">
    <property type="entry name" value="TPR-like"/>
    <property type="match status" value="1"/>
</dbReference>
<dbReference type="AlphaFoldDB" id="A0A238JI66"/>
<dbReference type="RefSeq" id="WP_099248907.1">
    <property type="nucleotide sequence ID" value="NZ_FXXP01000003.1"/>
</dbReference>
<proteinExistence type="predicted"/>
<feature type="chain" id="PRO_5012082411" description="DUF560 domain-containing protein" evidence="1">
    <location>
        <begin position="31"/>
        <end position="469"/>
    </location>
</feature>
<reference evidence="3" key="1">
    <citation type="submission" date="2017-05" db="EMBL/GenBank/DDBJ databases">
        <authorList>
            <person name="Rodrigo-Torres L."/>
            <person name="Arahal R. D."/>
            <person name="Lucena T."/>
        </authorList>
    </citation>
    <scope>NUCLEOTIDE SEQUENCE [LARGE SCALE GENOMIC DNA]</scope>
    <source>
        <strain evidence="3">CECT 8649</strain>
    </source>
</reference>
<gene>
    <name evidence="2" type="ORF">TRP8649_04265</name>
</gene>
<accession>A0A238JI66</accession>
<evidence type="ECO:0000313" key="2">
    <source>
        <dbReference type="EMBL" id="SMX30125.1"/>
    </source>
</evidence>
<protein>
    <recommendedName>
        <fullName evidence="4">DUF560 domain-containing protein</fullName>
    </recommendedName>
</protein>
<evidence type="ECO:0000313" key="3">
    <source>
        <dbReference type="Proteomes" id="UP000225972"/>
    </source>
</evidence>
<feature type="signal peptide" evidence="1">
    <location>
        <begin position="1"/>
        <end position="30"/>
    </location>
</feature>
<keyword evidence="1" id="KW-0732">Signal</keyword>
<evidence type="ECO:0000256" key="1">
    <source>
        <dbReference type="SAM" id="SignalP"/>
    </source>
</evidence>
<sequence length="469" mass="52071">MRPLFSLMRRAVLAGCLALASVSASPYVVAADELRLSLEEARAAAARLLRAGRAAEALALADGVLIGAPGDVQALLLKARAEQELGKHKDARKSAKLAWNKAEIDRDRFFAAMVQAGTLASDGNKGIAQYWLRRAAQVAPETKMRNMAVSDFRKLRRLTPWRLNLALIAAPSDNLNGGPTKETSEIGAITYPNSNRPLSGFRYGASIDFSYRYALTQNQRLKLGVELDTHRVELSDKARERVLSARNRDYSEDSLGFSLGYERRSAKGDWLANGEVFVRHNQRAGEGFSNVTGMTLFFGHALGQHYTATARTSLRYERLLNDDEDTLLTREAGVTLARRFQFGKISLAASAGDTLTDIRWVGKQFQTAQLSIAKARPVMGVQPRLSLGYQRSDYDEMPRSAAILSLFTGNDYETRLDEEWSLSLDLLLPKMDLYGFAPEIGITVRDRESNYDEFDSQTTDLRLGIKSVF</sequence>
<dbReference type="Gene3D" id="1.25.40.10">
    <property type="entry name" value="Tetratricopeptide repeat domain"/>
    <property type="match status" value="1"/>
</dbReference>
<name>A0A238JI66_9RHOB</name>
<organism evidence="2 3">
    <name type="scientific">Pelagimonas phthalicica</name>
    <dbReference type="NCBI Taxonomy" id="1037362"/>
    <lineage>
        <taxon>Bacteria</taxon>
        <taxon>Pseudomonadati</taxon>
        <taxon>Pseudomonadota</taxon>
        <taxon>Alphaproteobacteria</taxon>
        <taxon>Rhodobacterales</taxon>
        <taxon>Roseobacteraceae</taxon>
        <taxon>Pelagimonas</taxon>
    </lineage>
</organism>
<dbReference type="Proteomes" id="UP000225972">
    <property type="component" value="Unassembled WGS sequence"/>
</dbReference>
<keyword evidence="3" id="KW-1185">Reference proteome</keyword>
<dbReference type="InterPro" id="IPR011990">
    <property type="entry name" value="TPR-like_helical_dom_sf"/>
</dbReference>
<evidence type="ECO:0008006" key="4">
    <source>
        <dbReference type="Google" id="ProtNLM"/>
    </source>
</evidence>